<dbReference type="SUPFAM" id="SSF52540">
    <property type="entry name" value="P-loop containing nucleoside triphosphate hydrolases"/>
    <property type="match status" value="1"/>
</dbReference>
<keyword evidence="2" id="KW-0614">Plasmid</keyword>
<accession>A0A2R4NC35</accession>
<dbReference type="InterPro" id="IPR025669">
    <property type="entry name" value="AAA_dom"/>
</dbReference>
<dbReference type="RefSeq" id="WP_172692565.1">
    <property type="nucleotide sequence ID" value="NZ_MF547664.1"/>
</dbReference>
<evidence type="ECO:0000259" key="1">
    <source>
        <dbReference type="Pfam" id="PF13614"/>
    </source>
</evidence>
<evidence type="ECO:0000313" key="2">
    <source>
        <dbReference type="EMBL" id="AVX33687.1"/>
    </source>
</evidence>
<organism evidence="2">
    <name type="scientific">Clostridioides difficile</name>
    <name type="common">Peptoclostridium difficile</name>
    <dbReference type="NCBI Taxonomy" id="1496"/>
    <lineage>
        <taxon>Bacteria</taxon>
        <taxon>Bacillati</taxon>
        <taxon>Bacillota</taxon>
        <taxon>Clostridia</taxon>
        <taxon>Peptostreptococcales</taxon>
        <taxon>Peptostreptococcaceae</taxon>
        <taxon>Clostridioides</taxon>
    </lineage>
</organism>
<reference evidence="2" key="1">
    <citation type="journal article" date="2018" name="Genome Biol. Evol.">
        <title>Two Groups of Cocirculating, Epidemic Clostridiodes difficile Strains Microdiversify through Different Mechanisms.</title>
        <authorList>
            <person name="Murillo T."/>
            <person name="Ramirez-Vargas G."/>
            <person name="Riedel T."/>
            <person name="Overmann J."/>
            <person name="Andersen J.M."/>
            <person name="Guzman-Verri C."/>
            <person name="Chaves-Olarte E."/>
            <person name="Rodriguez C."/>
        </authorList>
    </citation>
    <scope>NUCLEOTIDE SEQUENCE</scope>
    <source>
        <strain evidence="2">LIBA-6289</strain>
        <plasmid evidence="2">LIBA6289</plasmid>
    </source>
</reference>
<dbReference type="EMBL" id="MF547664">
    <property type="protein sequence ID" value="AVX33687.1"/>
    <property type="molecule type" value="Genomic_DNA"/>
</dbReference>
<geneLocation type="plasmid" evidence="2">
    <name>LIBA6289</name>
</geneLocation>
<feature type="domain" description="AAA" evidence="1">
    <location>
        <begin position="1"/>
        <end position="201"/>
    </location>
</feature>
<dbReference type="Pfam" id="PF13614">
    <property type="entry name" value="AAA_31"/>
    <property type="match status" value="1"/>
</dbReference>
<dbReference type="CDD" id="cd02042">
    <property type="entry name" value="ParAB_family"/>
    <property type="match status" value="1"/>
</dbReference>
<dbReference type="InterPro" id="IPR050678">
    <property type="entry name" value="DNA_Partitioning_ATPase"/>
</dbReference>
<dbReference type="InterPro" id="IPR027417">
    <property type="entry name" value="P-loop_NTPase"/>
</dbReference>
<dbReference type="PANTHER" id="PTHR13696:SF99">
    <property type="entry name" value="COBYRINIC ACID AC-DIAMIDE SYNTHASE"/>
    <property type="match status" value="1"/>
</dbReference>
<dbReference type="Gene3D" id="3.40.50.300">
    <property type="entry name" value="P-loop containing nucleotide triphosphate hydrolases"/>
    <property type="match status" value="1"/>
</dbReference>
<gene>
    <name evidence="2" type="primary">soj</name>
    <name evidence="2" type="ORF">plasmid_LIBA6289_00001</name>
</gene>
<protein>
    <submittedName>
        <fullName evidence="2">Soj protein</fullName>
    </submittedName>
</protein>
<sequence>MKTICVYNIKGGVGKTTTAINLSGILNEEGSKVLLIDADPQANLSKTFENYNSDNLTIAELLADENISVKDVIMKTKYKNLVLIPSELRFSYTEKELLEKLLVETIEEQMSTKGHINTKNILFNRKYVSKLKTILSKIENEYDYCIIDCPPAWNLITMNVLCASDYVLIPVVVDRYILDGVSDLMKKINEVKEEFNPSLSIKGFFVTRDEPTTINKQMKESLESFLGDKYIKASIRKNVSVPESTFKGEPVIYYKKGSNASKDYYKLVRKLNL</sequence>
<dbReference type="AlphaFoldDB" id="A0A2R4NC35"/>
<proteinExistence type="predicted"/>
<dbReference type="PANTHER" id="PTHR13696">
    <property type="entry name" value="P-LOOP CONTAINING NUCLEOSIDE TRIPHOSPHATE HYDROLASE"/>
    <property type="match status" value="1"/>
</dbReference>
<name>A0A2R4NC35_CLODI</name>